<gene>
    <name evidence="5" type="ORF">BC777_0469</name>
</gene>
<dbReference type="EMBL" id="PGTY01000001">
    <property type="protein sequence ID" value="PJI91637.1"/>
    <property type="molecule type" value="Genomic_DNA"/>
</dbReference>
<dbReference type="GO" id="GO:1902201">
    <property type="term" value="P:negative regulation of bacterial-type flagellum-dependent cell motility"/>
    <property type="evidence" value="ECO:0007669"/>
    <property type="project" value="TreeGrafter"/>
</dbReference>
<keyword evidence="3" id="KW-0472">Membrane</keyword>
<accession>A0A2M8WL36</accession>
<evidence type="ECO:0000256" key="1">
    <source>
        <dbReference type="ARBA" id="ARBA00012528"/>
    </source>
</evidence>
<dbReference type="AlphaFoldDB" id="A0A2M8WL36"/>
<reference evidence="5 6" key="1">
    <citation type="submission" date="2017-11" db="EMBL/GenBank/DDBJ databases">
        <title>Genomic Encyclopedia of Archaeal and Bacterial Type Strains, Phase II (KMG-II): From Individual Species to Whole Genera.</title>
        <authorList>
            <person name="Goeker M."/>
        </authorList>
    </citation>
    <scope>NUCLEOTIDE SEQUENCE [LARGE SCALE GENOMIC DNA]</scope>
    <source>
        <strain evidence="5 6">DSM 29128</strain>
    </source>
</reference>
<dbReference type="OrthoDB" id="9812260at2"/>
<dbReference type="CDD" id="cd01949">
    <property type="entry name" value="GGDEF"/>
    <property type="match status" value="1"/>
</dbReference>
<dbReference type="GO" id="GO:0005886">
    <property type="term" value="C:plasma membrane"/>
    <property type="evidence" value="ECO:0007669"/>
    <property type="project" value="TreeGrafter"/>
</dbReference>
<comment type="caution">
    <text evidence="5">The sequence shown here is derived from an EMBL/GenBank/DDBJ whole genome shotgun (WGS) entry which is preliminary data.</text>
</comment>
<dbReference type="NCBIfam" id="TIGR00254">
    <property type="entry name" value="GGDEF"/>
    <property type="match status" value="1"/>
</dbReference>
<dbReference type="RefSeq" id="WP_100366543.1">
    <property type="nucleotide sequence ID" value="NZ_PGTY01000001.1"/>
</dbReference>
<dbReference type="PROSITE" id="PS50887">
    <property type="entry name" value="GGDEF"/>
    <property type="match status" value="1"/>
</dbReference>
<dbReference type="PANTHER" id="PTHR45138">
    <property type="entry name" value="REGULATORY COMPONENTS OF SENSORY TRANSDUCTION SYSTEM"/>
    <property type="match status" value="1"/>
</dbReference>
<dbReference type="InterPro" id="IPR050469">
    <property type="entry name" value="Diguanylate_Cyclase"/>
</dbReference>
<dbReference type="GO" id="GO:0043709">
    <property type="term" value="P:cell adhesion involved in single-species biofilm formation"/>
    <property type="evidence" value="ECO:0007669"/>
    <property type="project" value="TreeGrafter"/>
</dbReference>
<keyword evidence="3" id="KW-1133">Transmembrane helix</keyword>
<dbReference type="Pfam" id="PF00990">
    <property type="entry name" value="GGDEF"/>
    <property type="match status" value="1"/>
</dbReference>
<comment type="catalytic activity">
    <reaction evidence="2">
        <text>2 GTP = 3',3'-c-di-GMP + 2 diphosphate</text>
        <dbReference type="Rhea" id="RHEA:24898"/>
        <dbReference type="ChEBI" id="CHEBI:33019"/>
        <dbReference type="ChEBI" id="CHEBI:37565"/>
        <dbReference type="ChEBI" id="CHEBI:58805"/>
        <dbReference type="EC" id="2.7.7.65"/>
    </reaction>
</comment>
<dbReference type="Gene3D" id="3.30.70.270">
    <property type="match status" value="1"/>
</dbReference>
<evidence type="ECO:0000256" key="3">
    <source>
        <dbReference type="SAM" id="Phobius"/>
    </source>
</evidence>
<name>A0A2M8WL36_9RHOB</name>
<evidence type="ECO:0000256" key="2">
    <source>
        <dbReference type="ARBA" id="ARBA00034247"/>
    </source>
</evidence>
<dbReference type="Proteomes" id="UP000228531">
    <property type="component" value="Unassembled WGS sequence"/>
</dbReference>
<dbReference type="PANTHER" id="PTHR45138:SF9">
    <property type="entry name" value="DIGUANYLATE CYCLASE DGCM-RELATED"/>
    <property type="match status" value="1"/>
</dbReference>
<evidence type="ECO:0000313" key="6">
    <source>
        <dbReference type="Proteomes" id="UP000228531"/>
    </source>
</evidence>
<keyword evidence="3" id="KW-0812">Transmembrane</keyword>
<protein>
    <recommendedName>
        <fullName evidence="1">diguanylate cyclase</fullName>
        <ecNumber evidence="1">2.7.7.65</ecNumber>
    </recommendedName>
</protein>
<dbReference type="InterPro" id="IPR043128">
    <property type="entry name" value="Rev_trsase/Diguanyl_cyclase"/>
</dbReference>
<dbReference type="InterPro" id="IPR000160">
    <property type="entry name" value="GGDEF_dom"/>
</dbReference>
<feature type="domain" description="GGDEF" evidence="4">
    <location>
        <begin position="108"/>
        <end position="243"/>
    </location>
</feature>
<evidence type="ECO:0000259" key="4">
    <source>
        <dbReference type="PROSITE" id="PS50887"/>
    </source>
</evidence>
<keyword evidence="6" id="KW-1185">Reference proteome</keyword>
<dbReference type="InterPro" id="IPR029787">
    <property type="entry name" value="Nucleotide_cyclase"/>
</dbReference>
<proteinExistence type="predicted"/>
<dbReference type="EC" id="2.7.7.65" evidence="1"/>
<evidence type="ECO:0000313" key="5">
    <source>
        <dbReference type="EMBL" id="PJI91637.1"/>
    </source>
</evidence>
<dbReference type="SMART" id="SM00267">
    <property type="entry name" value="GGDEF"/>
    <property type="match status" value="1"/>
</dbReference>
<organism evidence="5 6">
    <name type="scientific">Yoonia maricola</name>
    <dbReference type="NCBI Taxonomy" id="420999"/>
    <lineage>
        <taxon>Bacteria</taxon>
        <taxon>Pseudomonadati</taxon>
        <taxon>Pseudomonadota</taxon>
        <taxon>Alphaproteobacteria</taxon>
        <taxon>Rhodobacterales</taxon>
        <taxon>Paracoccaceae</taxon>
        <taxon>Yoonia</taxon>
    </lineage>
</organism>
<dbReference type="FunFam" id="3.30.70.270:FF:000001">
    <property type="entry name" value="Diguanylate cyclase domain protein"/>
    <property type="match status" value="1"/>
</dbReference>
<sequence>MEKIVDAVSPSGRWDFVIKSFLLVATFTLFDGWISEVTVGFTSENSVHESLITFLVGAPFGLFVMGIMASQRRLQQQLSYLASTDALTGLPNRQSFLQDAGALIEMKAGGAMFMIDVDHFKVINDTYGHLVGDTCLVRIGQHLQHQIRSCDLVGRIGGEEFAVYLPDASIDEANSVASRICTTVSIKTASHSGGTSEKLTLTLSIGCAAAHPSRSLNDLIASADIAMYNAKSKGRARVEWSNSWDVKLACGSRKVSPDQFF</sequence>
<dbReference type="SUPFAM" id="SSF55073">
    <property type="entry name" value="Nucleotide cyclase"/>
    <property type="match status" value="1"/>
</dbReference>
<feature type="transmembrane region" description="Helical" evidence="3">
    <location>
        <begin position="50"/>
        <end position="69"/>
    </location>
</feature>
<dbReference type="GO" id="GO:0052621">
    <property type="term" value="F:diguanylate cyclase activity"/>
    <property type="evidence" value="ECO:0007669"/>
    <property type="project" value="UniProtKB-EC"/>
</dbReference>